<evidence type="ECO:0000313" key="2">
    <source>
        <dbReference type="Proteomes" id="UP000245577"/>
    </source>
</evidence>
<name>A0A2U1S7Y6_9EURY</name>
<keyword evidence="2" id="KW-1185">Reference proteome</keyword>
<organism evidence="1 2">
    <name type="scientific">Methanobrevibacter woesei</name>
    <dbReference type="NCBI Taxonomy" id="190976"/>
    <lineage>
        <taxon>Archaea</taxon>
        <taxon>Methanobacteriati</taxon>
        <taxon>Methanobacteriota</taxon>
        <taxon>Methanomada group</taxon>
        <taxon>Methanobacteria</taxon>
        <taxon>Methanobacteriales</taxon>
        <taxon>Methanobacteriaceae</taxon>
        <taxon>Methanobrevibacter</taxon>
    </lineage>
</organism>
<gene>
    <name evidence="1" type="ORF">MBBWO_09950</name>
</gene>
<dbReference type="OrthoDB" id="77408at2157"/>
<dbReference type="RefSeq" id="WP_116669778.1">
    <property type="nucleotide sequence ID" value="NZ_MZGU01000004.1"/>
</dbReference>
<evidence type="ECO:0000313" key="1">
    <source>
        <dbReference type="EMBL" id="PWB86141.1"/>
    </source>
</evidence>
<dbReference type="AlphaFoldDB" id="A0A2U1S7Y6"/>
<sequence length="325" mass="36428">MVLRNYCVECGSRIHLGEDTCSSCGAETGLKKYDNPAIFTPPLYDVGFFNFDIDFSPFIKRPGVKFNYKLCSCGFLNEISNKHCFNCGENLKKSKFDKLRIKRKVKKKIKTIRCECGALNDNGSYYCYNCGRSLSSGSPYSNSVIKCKCGAINSSENLYCEICGMRLSDDERIVEEDLKSNFNLKYNDSVFCFCGEENRIGDAYCNSCGAPLLNIGTSSNNIQILCDCSTLNSINDMFCINCGKELNKEQQSLICICGTKNPLNVKVCQKCGRPLNPHRIIKSKIVCTCGAILDYNSDYCLNCGKSIKFNRNMGKVSNFIKDIFK</sequence>
<accession>A0A2U1S7Y6</accession>
<proteinExistence type="predicted"/>
<protein>
    <submittedName>
        <fullName evidence="1">Double zinc ribbon</fullName>
    </submittedName>
</protein>
<dbReference type="EMBL" id="MZGU01000004">
    <property type="protein sequence ID" value="PWB86141.1"/>
    <property type="molecule type" value="Genomic_DNA"/>
</dbReference>
<reference evidence="1 2" key="1">
    <citation type="submission" date="2017-03" db="EMBL/GenBank/DDBJ databases">
        <title>Genome sequence of Methanobrevibacter wosei.</title>
        <authorList>
            <person name="Poehlein A."/>
            <person name="Seedorf H."/>
            <person name="Daniel R."/>
        </authorList>
    </citation>
    <scope>NUCLEOTIDE SEQUENCE [LARGE SCALE GENOMIC DNA]</scope>
    <source>
        <strain evidence="1 2">DSM 11979</strain>
    </source>
</reference>
<dbReference type="Proteomes" id="UP000245577">
    <property type="component" value="Unassembled WGS sequence"/>
</dbReference>
<comment type="caution">
    <text evidence="1">The sequence shown here is derived from an EMBL/GenBank/DDBJ whole genome shotgun (WGS) entry which is preliminary data.</text>
</comment>